<dbReference type="GO" id="GO:0006556">
    <property type="term" value="P:S-adenosylmethionine biosynthetic process"/>
    <property type="evidence" value="ECO:0007669"/>
    <property type="project" value="UniProtKB-UniPathway"/>
</dbReference>
<dbReference type="CDD" id="cd18079">
    <property type="entry name" value="S-AdoMet_synt"/>
    <property type="match status" value="1"/>
</dbReference>
<evidence type="ECO:0000313" key="16">
    <source>
        <dbReference type="Ensembl" id="ENSSTUP00000055607.1"/>
    </source>
</evidence>
<dbReference type="HAMAP" id="MF_00086">
    <property type="entry name" value="S_AdoMet_synth1"/>
    <property type="match status" value="1"/>
</dbReference>
<dbReference type="Ensembl" id="ENSSTUT00000058172.1">
    <property type="protein sequence ID" value="ENSSTUP00000055607.1"/>
    <property type="gene ID" value="ENSSTUG00000022642.1"/>
</dbReference>
<evidence type="ECO:0000256" key="1">
    <source>
        <dbReference type="ARBA" id="ARBA00005224"/>
    </source>
</evidence>
<dbReference type="Pfam" id="PF00438">
    <property type="entry name" value="S-AdoMet_synt_N"/>
    <property type="match status" value="1"/>
</dbReference>
<evidence type="ECO:0000256" key="8">
    <source>
        <dbReference type="ARBA" id="ARBA00022842"/>
    </source>
</evidence>
<dbReference type="PROSITE" id="PS00377">
    <property type="entry name" value="ADOMET_SYNTHASE_2"/>
    <property type="match status" value="1"/>
</dbReference>
<keyword evidence="7 11" id="KW-0067">ATP-binding</keyword>
<dbReference type="PROSITE" id="PS00376">
    <property type="entry name" value="ADOMET_SYNTHASE_1"/>
    <property type="match status" value="1"/>
</dbReference>
<evidence type="ECO:0000256" key="2">
    <source>
        <dbReference type="ARBA" id="ARBA00009685"/>
    </source>
</evidence>
<evidence type="ECO:0000259" key="13">
    <source>
        <dbReference type="Pfam" id="PF00438"/>
    </source>
</evidence>
<comment type="cofactor">
    <cofactor evidence="11">
        <name>Mg(2+)</name>
        <dbReference type="ChEBI" id="CHEBI:18420"/>
    </cofactor>
    <text evidence="11">Binds 2 magnesium ions per subunit. The magnesium ions interact primarily with the substrate.</text>
</comment>
<dbReference type="GO" id="GO:0006730">
    <property type="term" value="P:one-carbon metabolic process"/>
    <property type="evidence" value="ECO:0007669"/>
    <property type="project" value="UniProtKB-KW"/>
</dbReference>
<accession>A0A674A9L8</accession>
<evidence type="ECO:0000259" key="14">
    <source>
        <dbReference type="Pfam" id="PF02772"/>
    </source>
</evidence>
<feature type="domain" description="S-adenosylmethionine synthetase N-terminal" evidence="13">
    <location>
        <begin position="17"/>
        <end position="103"/>
    </location>
</feature>
<comment type="pathway">
    <text evidence="1 11">Amino-acid biosynthesis; S-adenosyl-L-methionine biosynthesis; S-adenosyl-L-methionine from L-methionine: step 1/1.</text>
</comment>
<feature type="domain" description="S-adenosylmethionine synthetase central" evidence="14">
    <location>
        <begin position="118"/>
        <end position="238"/>
    </location>
</feature>
<evidence type="ECO:0000256" key="3">
    <source>
        <dbReference type="ARBA" id="ARBA00022563"/>
    </source>
</evidence>
<evidence type="ECO:0000256" key="4">
    <source>
        <dbReference type="ARBA" id="ARBA00022679"/>
    </source>
</evidence>
<protein>
    <recommendedName>
        <fullName evidence="11">S-adenosylmethionine synthase</fullName>
        <ecNumber evidence="11">2.5.1.6</ecNumber>
    </recommendedName>
</protein>
<keyword evidence="3 11" id="KW-0554">One-carbon metabolism</keyword>
<reference evidence="16" key="2">
    <citation type="submission" date="2025-09" db="UniProtKB">
        <authorList>
            <consortium name="Ensembl"/>
        </authorList>
    </citation>
    <scope>IDENTIFICATION</scope>
</reference>
<keyword evidence="8 11" id="KW-0460">Magnesium</keyword>
<dbReference type="InterPro" id="IPR022636">
    <property type="entry name" value="S-AdoMet_synthetase_sfam"/>
</dbReference>
<dbReference type="UniPathway" id="UPA00315">
    <property type="reaction ID" value="UER00080"/>
</dbReference>
<comment type="catalytic activity">
    <reaction evidence="10 11">
        <text>L-methionine + ATP + H2O = S-adenosyl-L-methionine + phosphate + diphosphate</text>
        <dbReference type="Rhea" id="RHEA:21080"/>
        <dbReference type="ChEBI" id="CHEBI:15377"/>
        <dbReference type="ChEBI" id="CHEBI:30616"/>
        <dbReference type="ChEBI" id="CHEBI:33019"/>
        <dbReference type="ChEBI" id="CHEBI:43474"/>
        <dbReference type="ChEBI" id="CHEBI:57844"/>
        <dbReference type="ChEBI" id="CHEBI:59789"/>
        <dbReference type="EC" id="2.5.1.6"/>
    </reaction>
</comment>
<dbReference type="Pfam" id="PF02773">
    <property type="entry name" value="S-AdoMet_synt_C"/>
    <property type="match status" value="1"/>
</dbReference>
<evidence type="ECO:0000256" key="5">
    <source>
        <dbReference type="ARBA" id="ARBA00022723"/>
    </source>
</evidence>
<comment type="cofactor">
    <cofactor evidence="11">
        <name>K(+)</name>
        <dbReference type="ChEBI" id="CHEBI:29103"/>
    </cofactor>
    <text evidence="11">Binds 1 potassium ion per subunit. The potassium ion interacts primarily with the substrate.</text>
</comment>
<dbReference type="InterPro" id="IPR022631">
    <property type="entry name" value="ADOMET_SYNTHASE_CS"/>
</dbReference>
<feature type="domain" description="S-adenosylmethionine synthetase C-terminal" evidence="15">
    <location>
        <begin position="240"/>
        <end position="376"/>
    </location>
</feature>
<proteinExistence type="inferred from homology"/>
<evidence type="ECO:0000256" key="7">
    <source>
        <dbReference type="ARBA" id="ARBA00022840"/>
    </source>
</evidence>
<dbReference type="InterPro" id="IPR002133">
    <property type="entry name" value="S-AdoMet_synthetase"/>
</dbReference>
<organism evidence="16 17">
    <name type="scientific">Salmo trutta</name>
    <name type="common">Brown trout</name>
    <dbReference type="NCBI Taxonomy" id="8032"/>
    <lineage>
        <taxon>Eukaryota</taxon>
        <taxon>Metazoa</taxon>
        <taxon>Chordata</taxon>
        <taxon>Craniata</taxon>
        <taxon>Vertebrata</taxon>
        <taxon>Euteleostomi</taxon>
        <taxon>Actinopterygii</taxon>
        <taxon>Neopterygii</taxon>
        <taxon>Teleostei</taxon>
        <taxon>Protacanthopterygii</taxon>
        <taxon>Salmoniformes</taxon>
        <taxon>Salmonidae</taxon>
        <taxon>Salmoninae</taxon>
        <taxon>Salmo</taxon>
    </lineage>
</organism>
<dbReference type="AlphaFoldDB" id="A0A674A9L8"/>
<evidence type="ECO:0000259" key="15">
    <source>
        <dbReference type="Pfam" id="PF02773"/>
    </source>
</evidence>
<evidence type="ECO:0000256" key="12">
    <source>
        <dbReference type="RuleBase" id="RU004462"/>
    </source>
</evidence>
<keyword evidence="17" id="KW-1185">Reference proteome</keyword>
<dbReference type="FunFam" id="3.30.300.10:FF:000001">
    <property type="entry name" value="S-adenosylmethionine synthase"/>
    <property type="match status" value="1"/>
</dbReference>
<dbReference type="InterPro" id="IPR022630">
    <property type="entry name" value="S-AdoMet_synt_C"/>
</dbReference>
<name>A0A674A9L8_SALTR</name>
<dbReference type="NCBIfam" id="TIGR01034">
    <property type="entry name" value="metK"/>
    <property type="match status" value="1"/>
</dbReference>
<gene>
    <name evidence="16" type="primary">LOC115193555</name>
</gene>
<dbReference type="SUPFAM" id="SSF55973">
    <property type="entry name" value="S-adenosylmethionine synthetase"/>
    <property type="match status" value="3"/>
</dbReference>
<dbReference type="Pfam" id="PF02772">
    <property type="entry name" value="S-AdoMet_synt_M"/>
    <property type="match status" value="1"/>
</dbReference>
<dbReference type="Gene3D" id="3.30.300.10">
    <property type="match status" value="3"/>
</dbReference>
<dbReference type="PIRSF" id="PIRSF000497">
    <property type="entry name" value="MAT"/>
    <property type="match status" value="1"/>
</dbReference>
<keyword evidence="4 11" id="KW-0808">Transferase</keyword>
<dbReference type="GO" id="GO:0004478">
    <property type="term" value="F:methionine adenosyltransferase activity"/>
    <property type="evidence" value="ECO:0007669"/>
    <property type="project" value="UniProtKB-EC"/>
</dbReference>
<keyword evidence="9 11" id="KW-0630">Potassium</keyword>
<evidence type="ECO:0000256" key="9">
    <source>
        <dbReference type="ARBA" id="ARBA00022958"/>
    </source>
</evidence>
<dbReference type="FunFam" id="3.30.300.10:FF:000003">
    <property type="entry name" value="S-adenosylmethionine synthase"/>
    <property type="match status" value="1"/>
</dbReference>
<dbReference type="EC" id="2.5.1.6" evidence="11"/>
<dbReference type="InterPro" id="IPR022628">
    <property type="entry name" value="S-AdoMet_synt_N"/>
</dbReference>
<evidence type="ECO:0000256" key="10">
    <source>
        <dbReference type="ARBA" id="ARBA00048344"/>
    </source>
</evidence>
<dbReference type="Proteomes" id="UP000472277">
    <property type="component" value="Chromosome 5"/>
</dbReference>
<dbReference type="FunFam" id="3.30.300.10:FF:000004">
    <property type="entry name" value="S-adenosylmethionine synthase"/>
    <property type="match status" value="1"/>
</dbReference>
<dbReference type="GO" id="GO:0046872">
    <property type="term" value="F:metal ion binding"/>
    <property type="evidence" value="ECO:0007669"/>
    <property type="project" value="UniProtKB-KW"/>
</dbReference>
<sequence length="383" mass="42694">MYYSFMYSCPLSILCSSPDKICDQISDAVLDAHLKQDPNAKVACETVCKTGMVLLCGEITSRANVDYQKVVRDTIQHIGYDNSDKGFDYKTCNVLVALEQQSPDIAQGVHIDRKEEDMGAGDQGLMFGYATDETEECMPLTIVLAHKLNSKMAELRRNGTIPWLRPDSKTQVTVHYEQEHGAVIPIRVHTVVISVQHDDFIGLEEQKEVLKEKVIKVVVPAKYLDDKTIYHLQPSGRFVIGGPQGDAGVTGRKIIVDTYGGWGAHGGGAFSGKDFSKVDRSAAYAARWVAKSLVKAKLCRRVLVQVSYAIGVAHPLSISVFTYGSSQKSERELLKIVNKNFDLRPGVIVRELNLKRPIYQKTACYGHFGRSEFTWEVPKELNY</sequence>
<dbReference type="PANTHER" id="PTHR11964">
    <property type="entry name" value="S-ADENOSYLMETHIONINE SYNTHETASE"/>
    <property type="match status" value="1"/>
</dbReference>
<keyword evidence="5 11" id="KW-0479">Metal-binding</keyword>
<evidence type="ECO:0000256" key="6">
    <source>
        <dbReference type="ARBA" id="ARBA00022741"/>
    </source>
</evidence>
<evidence type="ECO:0000256" key="11">
    <source>
        <dbReference type="RuleBase" id="RU000541"/>
    </source>
</evidence>
<evidence type="ECO:0000313" key="17">
    <source>
        <dbReference type="Proteomes" id="UP000472277"/>
    </source>
</evidence>
<comment type="function">
    <text evidence="11">Catalyzes the formation of S-adenosylmethionine from methionine and ATP.</text>
</comment>
<dbReference type="InterPro" id="IPR022629">
    <property type="entry name" value="S-AdoMet_synt_central"/>
</dbReference>
<dbReference type="GeneTree" id="ENSGT00950000183185"/>
<keyword evidence="6 11" id="KW-0547">Nucleotide-binding</keyword>
<reference evidence="16" key="1">
    <citation type="submission" date="2025-08" db="UniProtKB">
        <authorList>
            <consortium name="Ensembl"/>
        </authorList>
    </citation>
    <scope>IDENTIFICATION</scope>
</reference>
<dbReference type="GO" id="GO:0005524">
    <property type="term" value="F:ATP binding"/>
    <property type="evidence" value="ECO:0007669"/>
    <property type="project" value="UniProtKB-KW"/>
</dbReference>
<comment type="similarity">
    <text evidence="2 12">Belongs to the AdoMet synthase family.</text>
</comment>